<accession>A0ABT1ELN1</accession>
<dbReference type="SMART" id="SM00850">
    <property type="entry name" value="LytTR"/>
    <property type="match status" value="1"/>
</dbReference>
<dbReference type="RefSeq" id="WP_262070468.1">
    <property type="nucleotide sequence ID" value="NZ_JAMXOC010000074.1"/>
</dbReference>
<dbReference type="Pfam" id="PF00072">
    <property type="entry name" value="Response_reg"/>
    <property type="match status" value="1"/>
</dbReference>
<dbReference type="EMBL" id="JAMZFV010000074">
    <property type="protein sequence ID" value="MCP1111618.1"/>
    <property type="molecule type" value="Genomic_DNA"/>
</dbReference>
<evidence type="ECO:0000256" key="2">
    <source>
        <dbReference type="ARBA" id="ARBA00024867"/>
    </source>
</evidence>
<comment type="function">
    <text evidence="2">May play the central regulatory role in sporulation. It may be an element of the effector pathway responsible for the activation of sporulation genes in response to nutritional stress. Spo0A may act in concert with spo0H (a sigma factor) to control the expression of some genes that are critical to the sporulation process.</text>
</comment>
<dbReference type="PROSITE" id="PS50930">
    <property type="entry name" value="HTH_LYTTR"/>
    <property type="match status" value="1"/>
</dbReference>
<evidence type="ECO:0000259" key="5">
    <source>
        <dbReference type="PROSITE" id="PS50930"/>
    </source>
</evidence>
<evidence type="ECO:0000313" key="7">
    <source>
        <dbReference type="Proteomes" id="UP001523565"/>
    </source>
</evidence>
<evidence type="ECO:0000259" key="4">
    <source>
        <dbReference type="PROSITE" id="PS50110"/>
    </source>
</evidence>
<organism evidence="6 7">
    <name type="scientific">Ohessyouella blattaphilus</name>
    <dbReference type="NCBI Taxonomy" id="2949333"/>
    <lineage>
        <taxon>Bacteria</taxon>
        <taxon>Bacillati</taxon>
        <taxon>Bacillota</taxon>
        <taxon>Clostridia</taxon>
        <taxon>Lachnospirales</taxon>
        <taxon>Lachnospiraceae</taxon>
        <taxon>Ohessyouella</taxon>
    </lineage>
</organism>
<proteinExistence type="predicted"/>
<evidence type="ECO:0000313" key="6">
    <source>
        <dbReference type="EMBL" id="MCP1111618.1"/>
    </source>
</evidence>
<keyword evidence="6" id="KW-0238">DNA-binding</keyword>
<dbReference type="InterPro" id="IPR001789">
    <property type="entry name" value="Sig_transdc_resp-reg_receiver"/>
</dbReference>
<keyword evidence="7" id="KW-1185">Reference proteome</keyword>
<dbReference type="InterPro" id="IPR011006">
    <property type="entry name" value="CheY-like_superfamily"/>
</dbReference>
<dbReference type="GO" id="GO:0003677">
    <property type="term" value="F:DNA binding"/>
    <property type="evidence" value="ECO:0007669"/>
    <property type="project" value="UniProtKB-KW"/>
</dbReference>
<comment type="caution">
    <text evidence="6">The sequence shown here is derived from an EMBL/GenBank/DDBJ whole genome shotgun (WGS) entry which is preliminary data.</text>
</comment>
<dbReference type="Gene3D" id="3.40.50.2300">
    <property type="match status" value="1"/>
</dbReference>
<feature type="modified residue" description="4-aspartylphosphate" evidence="3">
    <location>
        <position position="59"/>
    </location>
</feature>
<reference evidence="6 7" key="1">
    <citation type="journal article" date="2022" name="Genome Biol. Evol.">
        <title>Host diet, physiology and behaviors set the stage for Lachnospiraceae cladogenesis.</title>
        <authorList>
            <person name="Vera-Ponce De Leon A."/>
            <person name="Schneider M."/>
            <person name="Jahnes B.C."/>
            <person name="Sadowski V."/>
            <person name="Camuy-Velez L.A."/>
            <person name="Duan J."/>
            <person name="Sabree Z.L."/>
        </authorList>
    </citation>
    <scope>NUCLEOTIDE SEQUENCE [LARGE SCALE GENOMIC DNA]</scope>
    <source>
        <strain evidence="6 7">PAL227</strain>
    </source>
</reference>
<feature type="domain" description="Response regulatory" evidence="4">
    <location>
        <begin position="3"/>
        <end position="122"/>
    </location>
</feature>
<gene>
    <name evidence="6" type="ORF">NK118_15340</name>
</gene>
<evidence type="ECO:0000256" key="1">
    <source>
        <dbReference type="ARBA" id="ARBA00018672"/>
    </source>
</evidence>
<dbReference type="SMART" id="SM00448">
    <property type="entry name" value="REC"/>
    <property type="match status" value="1"/>
</dbReference>
<dbReference type="InterPro" id="IPR007492">
    <property type="entry name" value="LytTR_DNA-bd_dom"/>
</dbReference>
<sequence>MLHIAICDDNEEMSNRIEMLVHNEGSHINQKVDTDVYWEGRQLSEAILNGVRYDIIYLDIEMEVEDGITTAKRIREVDKTVQIIFVTSHENYAPECFEVNAFRFISKNKIEERFKKYFLAAVQEVESSQVVFSYPIRNGVHRISYKEILYFESKLRKVRIWKIDGKYEEIYGKLNELEKKVKKEGQYFLRIHQSYLINHAFIKEITFSTATMLNDEKLPISEDRRKIIREIICSNGEKYDF</sequence>
<dbReference type="PANTHER" id="PTHR37299:SF1">
    <property type="entry name" value="STAGE 0 SPORULATION PROTEIN A HOMOLOG"/>
    <property type="match status" value="1"/>
</dbReference>
<feature type="non-terminal residue" evidence="6">
    <location>
        <position position="241"/>
    </location>
</feature>
<keyword evidence="3" id="KW-0597">Phosphoprotein</keyword>
<dbReference type="Proteomes" id="UP001523565">
    <property type="component" value="Unassembled WGS sequence"/>
</dbReference>
<dbReference type="Pfam" id="PF04397">
    <property type="entry name" value="LytTR"/>
    <property type="match status" value="1"/>
</dbReference>
<dbReference type="SUPFAM" id="SSF52172">
    <property type="entry name" value="CheY-like"/>
    <property type="match status" value="1"/>
</dbReference>
<name>A0ABT1ELN1_9FIRM</name>
<dbReference type="Gene3D" id="2.40.50.1020">
    <property type="entry name" value="LytTr DNA-binding domain"/>
    <property type="match status" value="1"/>
</dbReference>
<dbReference type="PROSITE" id="PS50110">
    <property type="entry name" value="RESPONSE_REGULATORY"/>
    <property type="match status" value="1"/>
</dbReference>
<evidence type="ECO:0000256" key="3">
    <source>
        <dbReference type="PROSITE-ProRule" id="PRU00169"/>
    </source>
</evidence>
<dbReference type="InterPro" id="IPR046947">
    <property type="entry name" value="LytR-like"/>
</dbReference>
<feature type="domain" description="HTH LytTR-type" evidence="5">
    <location>
        <begin position="132"/>
        <end position="234"/>
    </location>
</feature>
<dbReference type="PANTHER" id="PTHR37299">
    <property type="entry name" value="TRANSCRIPTIONAL REGULATOR-RELATED"/>
    <property type="match status" value="1"/>
</dbReference>
<protein>
    <recommendedName>
        <fullName evidence="1">Stage 0 sporulation protein A homolog</fullName>
    </recommendedName>
</protein>